<feature type="compositionally biased region" description="Low complexity" evidence="6">
    <location>
        <begin position="1"/>
        <end position="12"/>
    </location>
</feature>
<dbReference type="PROSITE" id="PS00674">
    <property type="entry name" value="AAA"/>
    <property type="match status" value="1"/>
</dbReference>
<dbReference type="Proteomes" id="UP001145021">
    <property type="component" value="Unassembled WGS sequence"/>
</dbReference>
<feature type="compositionally biased region" description="Polar residues" evidence="6">
    <location>
        <begin position="98"/>
        <end position="107"/>
    </location>
</feature>
<feature type="compositionally biased region" description="Acidic residues" evidence="6">
    <location>
        <begin position="13"/>
        <end position="23"/>
    </location>
</feature>
<dbReference type="InterPro" id="IPR003593">
    <property type="entry name" value="AAA+_ATPase"/>
</dbReference>
<dbReference type="InterPro" id="IPR041569">
    <property type="entry name" value="AAA_lid_3"/>
</dbReference>
<feature type="compositionally biased region" description="Low complexity" evidence="6">
    <location>
        <begin position="301"/>
        <end position="331"/>
    </location>
</feature>
<evidence type="ECO:0000256" key="5">
    <source>
        <dbReference type="PROSITE-ProRule" id="PRU00035"/>
    </source>
</evidence>
<dbReference type="Pfam" id="PF00004">
    <property type="entry name" value="AAA"/>
    <property type="match status" value="1"/>
</dbReference>
<dbReference type="GO" id="GO:0042393">
    <property type="term" value="F:histone binding"/>
    <property type="evidence" value="ECO:0007669"/>
    <property type="project" value="TreeGrafter"/>
</dbReference>
<feature type="compositionally biased region" description="Basic and acidic residues" evidence="6">
    <location>
        <begin position="264"/>
        <end position="281"/>
    </location>
</feature>
<dbReference type="Pfam" id="PF17862">
    <property type="entry name" value="AAA_lid_3"/>
    <property type="match status" value="1"/>
</dbReference>
<dbReference type="PROSITE" id="PS50014">
    <property type="entry name" value="BROMODOMAIN_2"/>
    <property type="match status" value="1"/>
</dbReference>
<evidence type="ECO:0000313" key="9">
    <source>
        <dbReference type="Proteomes" id="UP001145021"/>
    </source>
</evidence>
<dbReference type="SUPFAM" id="SSF47370">
    <property type="entry name" value="Bromodomain"/>
    <property type="match status" value="1"/>
</dbReference>
<evidence type="ECO:0000256" key="3">
    <source>
        <dbReference type="ARBA" id="ARBA00022840"/>
    </source>
</evidence>
<evidence type="ECO:0000313" key="8">
    <source>
        <dbReference type="EMBL" id="KAJ1645325.1"/>
    </source>
</evidence>
<dbReference type="InterPro" id="IPR003960">
    <property type="entry name" value="ATPase_AAA_CS"/>
</dbReference>
<feature type="compositionally biased region" description="Pro residues" evidence="6">
    <location>
        <begin position="371"/>
        <end position="380"/>
    </location>
</feature>
<evidence type="ECO:0000256" key="6">
    <source>
        <dbReference type="SAM" id="MobiDB-lite"/>
    </source>
</evidence>
<evidence type="ECO:0000256" key="2">
    <source>
        <dbReference type="ARBA" id="ARBA00022741"/>
    </source>
</evidence>
<keyword evidence="4 5" id="KW-0103">Bromodomain</keyword>
<organism evidence="8 9">
    <name type="scientific">Coemansia asiatica</name>
    <dbReference type="NCBI Taxonomy" id="1052880"/>
    <lineage>
        <taxon>Eukaryota</taxon>
        <taxon>Fungi</taxon>
        <taxon>Fungi incertae sedis</taxon>
        <taxon>Zoopagomycota</taxon>
        <taxon>Kickxellomycotina</taxon>
        <taxon>Kickxellomycetes</taxon>
        <taxon>Kickxellales</taxon>
        <taxon>Kickxellaceae</taxon>
        <taxon>Coemansia</taxon>
    </lineage>
</organism>
<dbReference type="EMBL" id="JANBOH010000111">
    <property type="protein sequence ID" value="KAJ1645325.1"/>
    <property type="molecule type" value="Genomic_DNA"/>
</dbReference>
<feature type="domain" description="Bromo" evidence="7">
    <location>
        <begin position="1036"/>
        <end position="1071"/>
    </location>
</feature>
<sequence>MSSYLSGPSSDSEYSESEVDEERGEAGRARLFPEAVVEIEPAMMGVGYNRRSKETEDSDESSRNQDYTDEEDEVDKEDEEEANESQDPDGSENDDGSQSDTNLSTKGLRSRSVSAVSVESEFGYKNVCEGDNRKATTMARGRAKAASNNEDTRPIGRRLRKRSNNISYAVDSSFIEAQNESQQSSFSDSDSDSDNEPVLQKQTSCKATGDANADSDRLLEGRRPRADQNVDKDEGSPSTPLLPCWSTVQSEIPELTLTRGRRARQSDRSRPKMDSKSEEQIRLVLSIARRQALEIPEPKMPLLSPSSPILSSSPSTSPSPSLQSSQSSQSSPLPPPPSPEPSLPSLASRQKKSPIKYNLRDRDKSKSYFIPLPPLSPTPPRIVSSINKESNGEPNDEAVSEPTPTVRTRRGASSSAASGKRRSKPITAAAAAAAAAPTHVAENEPSRGESQAAGNDELELILPMNLLELGAERCRRAGYVNDDLFGSQPANSDKVSFEDIGGLDDFIESLKEMTVLPLMYPEVYRGFGIRPPRGVLFHGPPGTGKTLMARALAQSCVGQGGMEPIAFFMRRGADCLSKWVGEAERQLRHLFEQARAFQPSIIFFDELDGLAPVRSSRQDQVHSSIVATLLSLMDGIDDRGQVVVIGATNRPDAIDTALRRPGRFDREMLFRLPNALARQRILRIHTRRWTTPLSDELVGDIVERTQGWGGADLSALCTEAALASVRRVAPRIYSSQSRVAVDMDRLRVEPCDVDEAMRKIVPSTRRSGRCGSLALPRSLVPLLGDKCVEAANQLCGLLQDSKPLSRPRMAVCGSQDMGVDLLGAAIAHAVESKEIPVFVLSVQEMFGGSTDGGSPVSYIARVFAEAQRNQPSLVVIPMINRLAEIFDSSTIELLDSCVAALKALQVGILVSATCCVEPGSENDKLWAAAMPGFARQWFVGCLPSSTRVFVGRPNETQVDEFFHPLFQVFIDWSGQSLRDSSYSSACTSPLLETPVSSADTLTRAIEAAVAELCALPMFSRYLVSNSKTRQKQLSLMVKRPIFISTVQRKATRAKYKSEGEFLADIELIGQNILQCLEDHDVDILSCSTVLQQQQQELKPVEDKKKTLRALKCFVRSLSETAKTLLAKHLAGNGKNHGFALSSSVLARSRDMGSRANTRVRAASVISDITGSSSNATNGLSSPVTMPSTPLSGYFGMKRKSTTSDIFSISSSSSFSFSMAENKQQNGSAKGDSSKQLITPSDTETDEHDAFGFDNMGFDQCCYALRMEIRRVAQTLPIEALEPLRAYLIAEASKSVVDNQQQQQQQQRMPQSVFLPVVKALGVWIKEYLISCA</sequence>
<feature type="region of interest" description="Disordered" evidence="6">
    <location>
        <begin position="1219"/>
        <end position="1244"/>
    </location>
</feature>
<proteinExistence type="inferred from homology"/>
<dbReference type="GO" id="GO:0016887">
    <property type="term" value="F:ATP hydrolysis activity"/>
    <property type="evidence" value="ECO:0007669"/>
    <property type="project" value="InterPro"/>
</dbReference>
<evidence type="ECO:0000256" key="1">
    <source>
        <dbReference type="ARBA" id="ARBA00006914"/>
    </source>
</evidence>
<dbReference type="Gene3D" id="1.20.920.10">
    <property type="entry name" value="Bromodomain-like"/>
    <property type="match status" value="1"/>
</dbReference>
<dbReference type="SMART" id="SM00382">
    <property type="entry name" value="AAA"/>
    <property type="match status" value="2"/>
</dbReference>
<dbReference type="Gene3D" id="1.10.8.60">
    <property type="match status" value="1"/>
</dbReference>
<feature type="compositionally biased region" description="Polar residues" evidence="6">
    <location>
        <begin position="384"/>
        <end position="393"/>
    </location>
</feature>
<dbReference type="InterPro" id="IPR036427">
    <property type="entry name" value="Bromodomain-like_sf"/>
</dbReference>
<dbReference type="InterPro" id="IPR045199">
    <property type="entry name" value="ATAD2-like"/>
</dbReference>
<feature type="compositionally biased region" description="Pro residues" evidence="6">
    <location>
        <begin position="332"/>
        <end position="342"/>
    </location>
</feature>
<comment type="caution">
    <text evidence="8">The sequence shown here is derived from an EMBL/GenBank/DDBJ whole genome shotgun (WGS) entry which is preliminary data.</text>
</comment>
<keyword evidence="9" id="KW-1185">Reference proteome</keyword>
<evidence type="ECO:0000256" key="4">
    <source>
        <dbReference type="ARBA" id="ARBA00023117"/>
    </source>
</evidence>
<dbReference type="InterPro" id="IPR027417">
    <property type="entry name" value="P-loop_NTPase"/>
</dbReference>
<protein>
    <submittedName>
        <fullName evidence="8">TAT-binding protein-like protein 7, AAA ATPase</fullName>
    </submittedName>
</protein>
<dbReference type="SUPFAM" id="SSF52540">
    <property type="entry name" value="P-loop containing nucleoside triphosphate hydrolases"/>
    <property type="match status" value="1"/>
</dbReference>
<dbReference type="GO" id="GO:0005524">
    <property type="term" value="F:ATP binding"/>
    <property type="evidence" value="ECO:0007669"/>
    <property type="project" value="UniProtKB-KW"/>
</dbReference>
<dbReference type="InterPro" id="IPR003959">
    <property type="entry name" value="ATPase_AAA_core"/>
</dbReference>
<feature type="region of interest" description="Disordered" evidence="6">
    <location>
        <begin position="293"/>
        <end position="455"/>
    </location>
</feature>
<name>A0A9W8CJX2_9FUNG</name>
<dbReference type="PANTHER" id="PTHR23069">
    <property type="entry name" value="AAA DOMAIN-CONTAINING"/>
    <property type="match status" value="1"/>
</dbReference>
<dbReference type="GO" id="GO:0006334">
    <property type="term" value="P:nucleosome assembly"/>
    <property type="evidence" value="ECO:0007669"/>
    <property type="project" value="TreeGrafter"/>
</dbReference>
<dbReference type="Gene3D" id="3.40.50.300">
    <property type="entry name" value="P-loop containing nucleotide triphosphate hydrolases"/>
    <property type="match status" value="1"/>
</dbReference>
<feature type="compositionally biased region" description="Basic and acidic residues" evidence="6">
    <location>
        <begin position="51"/>
        <end position="63"/>
    </location>
</feature>
<dbReference type="InterPro" id="IPR001487">
    <property type="entry name" value="Bromodomain"/>
</dbReference>
<feature type="compositionally biased region" description="Basic and acidic residues" evidence="6">
    <location>
        <begin position="214"/>
        <end position="235"/>
    </location>
</feature>
<dbReference type="GO" id="GO:0006337">
    <property type="term" value="P:nucleosome disassembly"/>
    <property type="evidence" value="ECO:0007669"/>
    <property type="project" value="TreeGrafter"/>
</dbReference>
<feature type="compositionally biased region" description="Acidic residues" evidence="6">
    <location>
        <begin position="67"/>
        <end position="97"/>
    </location>
</feature>
<feature type="region of interest" description="Disordered" evidence="6">
    <location>
        <begin position="1"/>
        <end position="281"/>
    </location>
</feature>
<dbReference type="PANTHER" id="PTHR23069:SF0">
    <property type="entry name" value="TAT-BINDING HOMOLOG 7"/>
    <property type="match status" value="1"/>
</dbReference>
<feature type="compositionally biased region" description="Low complexity" evidence="6">
    <location>
        <begin position="110"/>
        <end position="121"/>
    </location>
</feature>
<dbReference type="GO" id="GO:0005634">
    <property type="term" value="C:nucleus"/>
    <property type="evidence" value="ECO:0007669"/>
    <property type="project" value="TreeGrafter"/>
</dbReference>
<dbReference type="GO" id="GO:0045815">
    <property type="term" value="P:transcription initiation-coupled chromatin remodeling"/>
    <property type="evidence" value="ECO:0007669"/>
    <property type="project" value="TreeGrafter"/>
</dbReference>
<evidence type="ECO:0000259" key="7">
    <source>
        <dbReference type="PROSITE" id="PS50014"/>
    </source>
</evidence>
<accession>A0A9W8CJX2</accession>
<gene>
    <name evidence="8" type="primary">YTA7</name>
    <name evidence="8" type="ORF">LPJ64_003064</name>
</gene>
<keyword evidence="2" id="KW-0547">Nucleotide-binding</keyword>
<keyword evidence="3" id="KW-0067">ATP-binding</keyword>
<reference evidence="8" key="1">
    <citation type="submission" date="2022-07" db="EMBL/GenBank/DDBJ databases">
        <title>Phylogenomic reconstructions and comparative analyses of Kickxellomycotina fungi.</title>
        <authorList>
            <person name="Reynolds N.K."/>
            <person name="Stajich J.E."/>
            <person name="Barry K."/>
            <person name="Grigoriev I.V."/>
            <person name="Crous P."/>
            <person name="Smith M.E."/>
        </authorList>
    </citation>
    <scope>NUCLEOTIDE SEQUENCE</scope>
    <source>
        <strain evidence="8">NBRC 105413</strain>
    </source>
</reference>
<dbReference type="FunFam" id="3.40.50.300:FF:000061">
    <property type="entry name" value="ATPase family, AAA domain-containing 2"/>
    <property type="match status" value="1"/>
</dbReference>
<comment type="similarity">
    <text evidence="1">Belongs to the AAA ATPase family.</text>
</comment>
<dbReference type="GO" id="GO:0003682">
    <property type="term" value="F:chromatin binding"/>
    <property type="evidence" value="ECO:0007669"/>
    <property type="project" value="TreeGrafter"/>
</dbReference>